<keyword evidence="3" id="KW-1185">Reference proteome</keyword>
<dbReference type="GeneID" id="38144860"/>
<keyword evidence="1" id="KW-0812">Transmembrane</keyword>
<name>A0A3F3PTL0_9EURO</name>
<evidence type="ECO:0000256" key="1">
    <source>
        <dbReference type="SAM" id="Phobius"/>
    </source>
</evidence>
<gene>
    <name evidence="2" type="ORF">BDQ94DRAFT_77500</name>
</gene>
<protein>
    <submittedName>
        <fullName evidence="2">Uncharacterized protein</fullName>
    </submittedName>
</protein>
<dbReference type="Proteomes" id="UP000253729">
    <property type="component" value="Unassembled WGS sequence"/>
</dbReference>
<dbReference type="EMBL" id="KZ852062">
    <property type="protein sequence ID" value="RDH30205.1"/>
    <property type="molecule type" value="Genomic_DNA"/>
</dbReference>
<feature type="transmembrane region" description="Helical" evidence="1">
    <location>
        <begin position="77"/>
        <end position="99"/>
    </location>
</feature>
<dbReference type="AlphaFoldDB" id="A0A3F3PTL0"/>
<organism evidence="2 3">
    <name type="scientific">Aspergillus welwitschiae</name>
    <dbReference type="NCBI Taxonomy" id="1341132"/>
    <lineage>
        <taxon>Eukaryota</taxon>
        <taxon>Fungi</taxon>
        <taxon>Dikarya</taxon>
        <taxon>Ascomycota</taxon>
        <taxon>Pezizomycotina</taxon>
        <taxon>Eurotiomycetes</taxon>
        <taxon>Eurotiomycetidae</taxon>
        <taxon>Eurotiales</taxon>
        <taxon>Aspergillaceae</taxon>
        <taxon>Aspergillus</taxon>
        <taxon>Aspergillus subgen. Circumdati</taxon>
    </lineage>
</organism>
<accession>A0A3F3PTL0</accession>
<keyword evidence="1" id="KW-1133">Transmembrane helix</keyword>
<reference evidence="2 3" key="1">
    <citation type="submission" date="2018-07" db="EMBL/GenBank/DDBJ databases">
        <title>The genomes of Aspergillus section Nigri reveals drivers in fungal speciation.</title>
        <authorList>
            <consortium name="DOE Joint Genome Institute"/>
            <person name="Vesth T.C."/>
            <person name="Nybo J."/>
            <person name="Theobald S."/>
            <person name="Brandl J."/>
            <person name="Frisvad J.C."/>
            <person name="Nielsen K.F."/>
            <person name="Lyhne E.K."/>
            <person name="Kogle M.E."/>
            <person name="Kuo A."/>
            <person name="Riley R."/>
            <person name="Clum A."/>
            <person name="Nolan M."/>
            <person name="Lipzen A."/>
            <person name="Salamov A."/>
            <person name="Henrissat B."/>
            <person name="Wiebenga A."/>
            <person name="De vries R.P."/>
            <person name="Grigoriev I.V."/>
            <person name="Mortensen U.H."/>
            <person name="Andersen M.R."/>
            <person name="Baker S.E."/>
        </authorList>
    </citation>
    <scope>NUCLEOTIDE SEQUENCE [LARGE SCALE GENOMIC DNA]</scope>
    <source>
        <strain evidence="2 3">CBS 139.54b</strain>
    </source>
</reference>
<evidence type="ECO:0000313" key="3">
    <source>
        <dbReference type="Proteomes" id="UP000253729"/>
    </source>
</evidence>
<evidence type="ECO:0000313" key="2">
    <source>
        <dbReference type="EMBL" id="RDH30205.1"/>
    </source>
</evidence>
<feature type="transmembrane region" description="Helical" evidence="1">
    <location>
        <begin position="6"/>
        <end position="29"/>
    </location>
</feature>
<sequence length="128" mass="14430">MKSDESVRALFLHLSCSFRAVCAFQYLSWNWFEKHGRARGCVSVCRNRTGVHAMRARRLKGPRGQVKTQSNRNGKRGLCFVFVLSTHGFTGGLCFFVVVDVDHSLDGWMDLVLRAGPTGTKDEFVVVF</sequence>
<dbReference type="RefSeq" id="XP_026623227.1">
    <property type="nucleotide sequence ID" value="XM_026776504.1"/>
</dbReference>
<keyword evidence="1" id="KW-0472">Membrane</keyword>
<proteinExistence type="predicted"/>